<dbReference type="Gene3D" id="2.60.120.260">
    <property type="entry name" value="Galactose-binding domain-like"/>
    <property type="match status" value="1"/>
</dbReference>
<dbReference type="RefSeq" id="XP_001305641.1">
    <property type="nucleotide sequence ID" value="XM_001305640.1"/>
</dbReference>
<keyword evidence="3" id="KW-1185">Reference proteome</keyword>
<dbReference type="VEuPathDB" id="TrichDB:TVAGG3_0513770"/>
<dbReference type="SUPFAM" id="SSF54695">
    <property type="entry name" value="POZ domain"/>
    <property type="match status" value="1"/>
</dbReference>
<dbReference type="SMR" id="A2FQU2"/>
<evidence type="ECO:0000259" key="1">
    <source>
        <dbReference type="SMART" id="SM00225"/>
    </source>
</evidence>
<protein>
    <recommendedName>
        <fullName evidence="1">BTB domain-containing protein</fullName>
    </recommendedName>
</protein>
<name>A2FQU2_TRIV3</name>
<gene>
    <name evidence="2" type="ORF">TVAG_220740</name>
</gene>
<dbReference type="KEGG" id="tva:4750425"/>
<evidence type="ECO:0000313" key="2">
    <source>
        <dbReference type="EMBL" id="EAX92711.1"/>
    </source>
</evidence>
<evidence type="ECO:0000313" key="3">
    <source>
        <dbReference type="Proteomes" id="UP000001542"/>
    </source>
</evidence>
<accession>A2FQU2</accession>
<dbReference type="InterPro" id="IPR008979">
    <property type="entry name" value="Galactose-bd-like_sf"/>
</dbReference>
<dbReference type="VEuPathDB" id="TrichDB:TVAG_220740"/>
<organism evidence="2 3">
    <name type="scientific">Trichomonas vaginalis (strain ATCC PRA-98 / G3)</name>
    <dbReference type="NCBI Taxonomy" id="412133"/>
    <lineage>
        <taxon>Eukaryota</taxon>
        <taxon>Metamonada</taxon>
        <taxon>Parabasalia</taxon>
        <taxon>Trichomonadida</taxon>
        <taxon>Trichomonadidae</taxon>
        <taxon>Trichomonas</taxon>
    </lineage>
</organism>
<dbReference type="InParanoid" id="A2FQU2"/>
<feature type="domain" description="BTB" evidence="1">
    <location>
        <begin position="15"/>
        <end position="107"/>
    </location>
</feature>
<dbReference type="Proteomes" id="UP000001542">
    <property type="component" value="Unassembled WGS sequence"/>
</dbReference>
<dbReference type="Pfam" id="PF00651">
    <property type="entry name" value="BTB"/>
    <property type="match status" value="1"/>
</dbReference>
<dbReference type="SMART" id="SM00225">
    <property type="entry name" value="BTB"/>
    <property type="match status" value="1"/>
</dbReference>
<dbReference type="SUPFAM" id="SSF49785">
    <property type="entry name" value="Galactose-binding domain-like"/>
    <property type="match status" value="1"/>
</dbReference>
<proteinExistence type="predicted"/>
<dbReference type="Gene3D" id="3.30.710.10">
    <property type="entry name" value="Potassium Channel Kv1.1, Chain A"/>
    <property type="match status" value="1"/>
</dbReference>
<dbReference type="AlphaFoldDB" id="A2FQU2"/>
<sequence length="411" mass="45959">MTNDLCSIPFLSRWQDFEINHLDKKYYVSGQILSAVSPVVKNLITKEKVFHYQLPPIPGNIQDLLDLITGKEIFISDSNVLFLFSCASCLQIEDLIHHTNGALAAVADKNEIITLVSRLKEKDVDITNICQFISASIDKFIRLEKFKRIDISILTKIIDSPALNCVDTGSLFTYIVSRFPESPTEFSKLLQIICNNYLNPITLSIILKSPNIDINSLKESLIPVLVNGSGCTSILYDNSQTIIPYEFGKEMSGLFEYFRSHHVLSTSVDISASSTFDENYSIKNLLNTNRSQYFASKSGPVEFIQIHILTGSLAPTHYTLVSCESGISNLAPCTWTLSGSNNGKTWTLLDSQSNNNSLFFPEKAVIFPINKESWRSFSYFQFTQYDSGGIKNKKLLLAGIELFGAYTPGVN</sequence>
<reference evidence="2" key="1">
    <citation type="submission" date="2006-10" db="EMBL/GenBank/DDBJ databases">
        <authorList>
            <person name="Amadeo P."/>
            <person name="Zhao Q."/>
            <person name="Wortman J."/>
            <person name="Fraser-Liggett C."/>
            <person name="Carlton J."/>
        </authorList>
    </citation>
    <scope>NUCLEOTIDE SEQUENCE</scope>
    <source>
        <strain evidence="2">G3</strain>
    </source>
</reference>
<dbReference type="InterPro" id="IPR000210">
    <property type="entry name" value="BTB/POZ_dom"/>
</dbReference>
<reference evidence="2" key="2">
    <citation type="journal article" date="2007" name="Science">
        <title>Draft genome sequence of the sexually transmitted pathogen Trichomonas vaginalis.</title>
        <authorList>
            <person name="Carlton J.M."/>
            <person name="Hirt R.P."/>
            <person name="Silva J.C."/>
            <person name="Delcher A.L."/>
            <person name="Schatz M."/>
            <person name="Zhao Q."/>
            <person name="Wortman J.R."/>
            <person name="Bidwell S.L."/>
            <person name="Alsmark U.C.M."/>
            <person name="Besteiro S."/>
            <person name="Sicheritz-Ponten T."/>
            <person name="Noel C.J."/>
            <person name="Dacks J.B."/>
            <person name="Foster P.G."/>
            <person name="Simillion C."/>
            <person name="Van de Peer Y."/>
            <person name="Miranda-Saavedra D."/>
            <person name="Barton G.J."/>
            <person name="Westrop G.D."/>
            <person name="Mueller S."/>
            <person name="Dessi D."/>
            <person name="Fiori P.L."/>
            <person name="Ren Q."/>
            <person name="Paulsen I."/>
            <person name="Zhang H."/>
            <person name="Bastida-Corcuera F.D."/>
            <person name="Simoes-Barbosa A."/>
            <person name="Brown M.T."/>
            <person name="Hayes R.D."/>
            <person name="Mukherjee M."/>
            <person name="Okumura C.Y."/>
            <person name="Schneider R."/>
            <person name="Smith A.J."/>
            <person name="Vanacova S."/>
            <person name="Villalvazo M."/>
            <person name="Haas B.J."/>
            <person name="Pertea M."/>
            <person name="Feldblyum T.V."/>
            <person name="Utterback T.R."/>
            <person name="Shu C.L."/>
            <person name="Osoegawa K."/>
            <person name="de Jong P.J."/>
            <person name="Hrdy I."/>
            <person name="Horvathova L."/>
            <person name="Zubacova Z."/>
            <person name="Dolezal P."/>
            <person name="Malik S.B."/>
            <person name="Logsdon J.M. Jr."/>
            <person name="Henze K."/>
            <person name="Gupta A."/>
            <person name="Wang C.C."/>
            <person name="Dunne R.L."/>
            <person name="Upcroft J.A."/>
            <person name="Upcroft P."/>
            <person name="White O."/>
            <person name="Salzberg S.L."/>
            <person name="Tang P."/>
            <person name="Chiu C.-H."/>
            <person name="Lee Y.-S."/>
            <person name="Embley T.M."/>
            <person name="Coombs G.H."/>
            <person name="Mottram J.C."/>
            <person name="Tachezy J."/>
            <person name="Fraser-Liggett C.M."/>
            <person name="Johnson P.J."/>
        </authorList>
    </citation>
    <scope>NUCLEOTIDE SEQUENCE [LARGE SCALE GENOMIC DNA]</scope>
    <source>
        <strain evidence="2">G3</strain>
    </source>
</reference>
<dbReference type="InterPro" id="IPR011333">
    <property type="entry name" value="SKP1/BTB/POZ_sf"/>
</dbReference>
<dbReference type="EMBL" id="DS113951">
    <property type="protein sequence ID" value="EAX92711.1"/>
    <property type="molecule type" value="Genomic_DNA"/>
</dbReference>